<evidence type="ECO:0000256" key="4">
    <source>
        <dbReference type="ARBA" id="ARBA00023136"/>
    </source>
</evidence>
<feature type="transmembrane region" description="Helical" evidence="7">
    <location>
        <begin position="227"/>
        <end position="248"/>
    </location>
</feature>
<evidence type="ECO:0000256" key="5">
    <source>
        <dbReference type="ARBA" id="ARBA00038359"/>
    </source>
</evidence>
<protein>
    <recommendedName>
        <fullName evidence="8">Rhodopsin domain-containing protein</fullName>
    </recommendedName>
</protein>
<evidence type="ECO:0000256" key="1">
    <source>
        <dbReference type="ARBA" id="ARBA00004141"/>
    </source>
</evidence>
<feature type="transmembrane region" description="Helical" evidence="7">
    <location>
        <begin position="68"/>
        <end position="85"/>
    </location>
</feature>
<evidence type="ECO:0000256" key="3">
    <source>
        <dbReference type="ARBA" id="ARBA00022989"/>
    </source>
</evidence>
<organism evidence="9 10">
    <name type="scientific">Corynespora cassiicola Philippines</name>
    <dbReference type="NCBI Taxonomy" id="1448308"/>
    <lineage>
        <taxon>Eukaryota</taxon>
        <taxon>Fungi</taxon>
        <taxon>Dikarya</taxon>
        <taxon>Ascomycota</taxon>
        <taxon>Pezizomycotina</taxon>
        <taxon>Dothideomycetes</taxon>
        <taxon>Pleosporomycetidae</taxon>
        <taxon>Pleosporales</taxon>
        <taxon>Corynesporascaceae</taxon>
        <taxon>Corynespora</taxon>
    </lineage>
</organism>
<dbReference type="Pfam" id="PF20684">
    <property type="entry name" value="Fung_rhodopsin"/>
    <property type="match status" value="1"/>
</dbReference>
<keyword evidence="10" id="KW-1185">Reference proteome</keyword>
<accession>A0A2T2N2L7</accession>
<name>A0A2T2N2L7_CORCC</name>
<dbReference type="STRING" id="1448308.A0A2T2N2L7"/>
<feature type="region of interest" description="Disordered" evidence="6">
    <location>
        <begin position="350"/>
        <end position="379"/>
    </location>
</feature>
<dbReference type="PANTHER" id="PTHR33048">
    <property type="entry name" value="PTH11-LIKE INTEGRAL MEMBRANE PROTEIN (AFU_ORTHOLOGUE AFUA_5G11245)"/>
    <property type="match status" value="1"/>
</dbReference>
<keyword evidence="3 7" id="KW-1133">Transmembrane helix</keyword>
<dbReference type="PANTHER" id="PTHR33048:SF47">
    <property type="entry name" value="INTEGRAL MEMBRANE PROTEIN-RELATED"/>
    <property type="match status" value="1"/>
</dbReference>
<feature type="transmembrane region" description="Helical" evidence="7">
    <location>
        <begin position="119"/>
        <end position="136"/>
    </location>
</feature>
<reference evidence="9 10" key="1">
    <citation type="journal article" date="2018" name="Front. Microbiol.">
        <title>Genome-Wide Analysis of Corynespora cassiicola Leaf Fall Disease Putative Effectors.</title>
        <authorList>
            <person name="Lopez D."/>
            <person name="Ribeiro S."/>
            <person name="Label P."/>
            <person name="Fumanal B."/>
            <person name="Venisse J.S."/>
            <person name="Kohler A."/>
            <person name="de Oliveira R.R."/>
            <person name="Labutti K."/>
            <person name="Lipzen A."/>
            <person name="Lail K."/>
            <person name="Bauer D."/>
            <person name="Ohm R.A."/>
            <person name="Barry K.W."/>
            <person name="Spatafora J."/>
            <person name="Grigoriev I.V."/>
            <person name="Martin F.M."/>
            <person name="Pujade-Renaud V."/>
        </authorList>
    </citation>
    <scope>NUCLEOTIDE SEQUENCE [LARGE SCALE GENOMIC DNA]</scope>
    <source>
        <strain evidence="9 10">Philippines</strain>
    </source>
</reference>
<dbReference type="InterPro" id="IPR049326">
    <property type="entry name" value="Rhodopsin_dom_fungi"/>
</dbReference>
<dbReference type="EMBL" id="KZ678153">
    <property type="protein sequence ID" value="PSN59695.1"/>
    <property type="molecule type" value="Genomic_DNA"/>
</dbReference>
<feature type="transmembrane region" description="Helical" evidence="7">
    <location>
        <begin position="193"/>
        <end position="220"/>
    </location>
</feature>
<dbReference type="AlphaFoldDB" id="A0A2T2N2L7"/>
<dbReference type="Proteomes" id="UP000240883">
    <property type="component" value="Unassembled WGS sequence"/>
</dbReference>
<feature type="transmembrane region" description="Helical" evidence="7">
    <location>
        <begin position="268"/>
        <end position="290"/>
    </location>
</feature>
<keyword evidence="4 7" id="KW-0472">Membrane</keyword>
<gene>
    <name evidence="9" type="ORF">BS50DRAFT_222489</name>
</gene>
<comment type="subcellular location">
    <subcellularLocation>
        <location evidence="1">Membrane</location>
        <topology evidence="1">Multi-pass membrane protein</topology>
    </subcellularLocation>
</comment>
<evidence type="ECO:0000256" key="2">
    <source>
        <dbReference type="ARBA" id="ARBA00022692"/>
    </source>
</evidence>
<evidence type="ECO:0000259" key="8">
    <source>
        <dbReference type="Pfam" id="PF20684"/>
    </source>
</evidence>
<dbReference type="GO" id="GO:0016020">
    <property type="term" value="C:membrane"/>
    <property type="evidence" value="ECO:0007669"/>
    <property type="project" value="UniProtKB-SubCell"/>
</dbReference>
<evidence type="ECO:0000256" key="7">
    <source>
        <dbReference type="SAM" id="Phobius"/>
    </source>
</evidence>
<dbReference type="OrthoDB" id="444631at2759"/>
<dbReference type="InterPro" id="IPR052337">
    <property type="entry name" value="SAT4-like"/>
</dbReference>
<feature type="transmembrane region" description="Helical" evidence="7">
    <location>
        <begin position="35"/>
        <end position="56"/>
    </location>
</feature>
<feature type="transmembrane region" description="Helical" evidence="7">
    <location>
        <begin position="148"/>
        <end position="173"/>
    </location>
</feature>
<sequence length="379" mass="41583">MDSATMDLLYNVPAAVPPPGITPNFVDPPSLEGELIIINVIFTTLMAIFVTIRLISRGFISKQIGVDDYFCVVAALASIAHAVVIREQSKYGYGLHTWDIRASTILKAVENRILLANNFPYMACLLFGKLSVLLLFRRLFSVSPRTNLFIIGTMAFTTAYTISILGVSVSSFIKCGSLIDMTTDFCVAMGTSISIVQSVINVITDFMILFIPLPMTLALVLPLRKKLAVSSVFLTGLIACAASIGRLVSAVKTLNAIDIMWIQAKNDVFTVLEMNAVIITSCLLTLPTFLRRCKQWASRAYSSIVPSRMSSSDTSMHRLPDHEKEFKPAAIPKKPKDPYPMVTLTNITMTSQSQASKASCDQKDRNDSIDQMGEISTGR</sequence>
<evidence type="ECO:0000313" key="10">
    <source>
        <dbReference type="Proteomes" id="UP000240883"/>
    </source>
</evidence>
<evidence type="ECO:0000313" key="9">
    <source>
        <dbReference type="EMBL" id="PSN59695.1"/>
    </source>
</evidence>
<proteinExistence type="inferred from homology"/>
<comment type="similarity">
    <text evidence="5">Belongs to the SAT4 family.</text>
</comment>
<keyword evidence="2 7" id="KW-0812">Transmembrane</keyword>
<feature type="domain" description="Rhodopsin" evidence="8">
    <location>
        <begin position="52"/>
        <end position="291"/>
    </location>
</feature>
<evidence type="ECO:0000256" key="6">
    <source>
        <dbReference type="SAM" id="MobiDB-lite"/>
    </source>
</evidence>
<feature type="compositionally biased region" description="Polar residues" evidence="6">
    <location>
        <begin position="350"/>
        <end position="359"/>
    </location>
</feature>